<dbReference type="PANTHER" id="PTHR43586:SF8">
    <property type="entry name" value="CYSTEINE DESULFURASE 1, CHLOROPLASTIC"/>
    <property type="match status" value="1"/>
</dbReference>
<protein>
    <recommendedName>
        <fullName evidence="3 8">Cysteine desulfurase</fullName>
        <ecNumber evidence="3 8">2.8.1.7</ecNumber>
    </recommendedName>
</protein>
<reference evidence="10 11" key="1">
    <citation type="submission" date="2016-10" db="EMBL/GenBank/DDBJ databases">
        <authorList>
            <person name="de Groot N.N."/>
        </authorList>
    </citation>
    <scope>NUCLEOTIDE SEQUENCE [LARGE SCALE GENOMIC DNA]</scope>
    <source>
        <strain evidence="10 11">WG14</strain>
    </source>
</reference>
<dbReference type="Gene3D" id="3.40.640.10">
    <property type="entry name" value="Type I PLP-dependent aspartate aminotransferase-like (Major domain)"/>
    <property type="match status" value="1"/>
</dbReference>
<keyword evidence="11" id="KW-1185">Reference proteome</keyword>
<dbReference type="NCBIfam" id="TIGR01979">
    <property type="entry name" value="sufS"/>
    <property type="match status" value="1"/>
</dbReference>
<keyword evidence="10" id="KW-0456">Lyase</keyword>
<dbReference type="InterPro" id="IPR015421">
    <property type="entry name" value="PyrdxlP-dep_Trfase_major"/>
</dbReference>
<gene>
    <name evidence="10" type="ORF">SAMN04488588_1249</name>
</gene>
<dbReference type="AlphaFoldDB" id="A0A1G6M6G6"/>
<dbReference type="GO" id="GO:0031071">
    <property type="term" value="F:cysteine desulfurase activity"/>
    <property type="evidence" value="ECO:0007669"/>
    <property type="project" value="UniProtKB-UniRule"/>
</dbReference>
<evidence type="ECO:0000256" key="8">
    <source>
        <dbReference type="RuleBase" id="RU004506"/>
    </source>
</evidence>
<dbReference type="InterPro" id="IPR015424">
    <property type="entry name" value="PyrdxlP-dep_Trfase"/>
</dbReference>
<comment type="function">
    <text evidence="8">Catalyzes the removal of elemental sulfur and selenium atoms from L-cysteine, L-cystine, L-selenocysteine, and L-selenocystine to produce L-alanine.</text>
</comment>
<dbReference type="Pfam" id="PF00266">
    <property type="entry name" value="Aminotran_5"/>
    <property type="match status" value="1"/>
</dbReference>
<dbReference type="GO" id="GO:0016829">
    <property type="term" value="F:lyase activity"/>
    <property type="evidence" value="ECO:0007669"/>
    <property type="project" value="UniProtKB-KW"/>
</dbReference>
<feature type="domain" description="Aminotransferase class V" evidence="9">
    <location>
        <begin position="24"/>
        <end position="397"/>
    </location>
</feature>
<keyword evidence="5 8" id="KW-0663">Pyridoxal phosphate</keyword>
<evidence type="ECO:0000313" key="10">
    <source>
        <dbReference type="EMBL" id="SDC51079.1"/>
    </source>
</evidence>
<dbReference type="GO" id="GO:0006534">
    <property type="term" value="P:cysteine metabolic process"/>
    <property type="evidence" value="ECO:0007669"/>
    <property type="project" value="UniProtKB-UniRule"/>
</dbReference>
<evidence type="ECO:0000256" key="7">
    <source>
        <dbReference type="RuleBase" id="RU004504"/>
    </source>
</evidence>
<dbReference type="InterPro" id="IPR020578">
    <property type="entry name" value="Aminotrans_V_PyrdxlP_BS"/>
</dbReference>
<dbReference type="Proteomes" id="UP000199322">
    <property type="component" value="Unassembled WGS sequence"/>
</dbReference>
<evidence type="ECO:0000256" key="6">
    <source>
        <dbReference type="ARBA" id="ARBA00050776"/>
    </source>
</evidence>
<dbReference type="STRING" id="28234.SAMN04488588_1249"/>
<evidence type="ECO:0000256" key="1">
    <source>
        <dbReference type="ARBA" id="ARBA00001933"/>
    </source>
</evidence>
<dbReference type="PIRSF" id="PIRSF005572">
    <property type="entry name" value="NifS"/>
    <property type="match status" value="1"/>
</dbReference>
<keyword evidence="4 8" id="KW-0808">Transferase</keyword>
<evidence type="ECO:0000259" key="9">
    <source>
        <dbReference type="Pfam" id="PF00266"/>
    </source>
</evidence>
<dbReference type="Gene3D" id="3.90.1150.10">
    <property type="entry name" value="Aspartate Aminotransferase, domain 1"/>
    <property type="match status" value="1"/>
</dbReference>
<dbReference type="EC" id="2.8.1.7" evidence="3 8"/>
<dbReference type="RefSeq" id="WP_091403698.1">
    <property type="nucleotide sequence ID" value="NZ_FMYV01000004.1"/>
</dbReference>
<dbReference type="PROSITE" id="PS00595">
    <property type="entry name" value="AA_TRANSFER_CLASS_5"/>
    <property type="match status" value="1"/>
</dbReference>
<dbReference type="CDD" id="cd06453">
    <property type="entry name" value="SufS_like"/>
    <property type="match status" value="1"/>
</dbReference>
<dbReference type="PANTHER" id="PTHR43586">
    <property type="entry name" value="CYSTEINE DESULFURASE"/>
    <property type="match status" value="1"/>
</dbReference>
<evidence type="ECO:0000256" key="5">
    <source>
        <dbReference type="ARBA" id="ARBA00022898"/>
    </source>
</evidence>
<accession>A0A1G6M6G6</accession>
<proteinExistence type="inferred from homology"/>
<dbReference type="InterPro" id="IPR010970">
    <property type="entry name" value="Cys_dSase_SufS"/>
</dbReference>
<dbReference type="InterPro" id="IPR016454">
    <property type="entry name" value="Cysteine_dSase"/>
</dbReference>
<dbReference type="SUPFAM" id="SSF53383">
    <property type="entry name" value="PLP-dependent transferases"/>
    <property type="match status" value="1"/>
</dbReference>
<comment type="similarity">
    <text evidence="2 8">Belongs to the class-V pyridoxal-phosphate-dependent aminotransferase family. Csd subfamily.</text>
</comment>
<dbReference type="InterPro" id="IPR015422">
    <property type="entry name" value="PyrdxlP-dep_Trfase_small"/>
</dbReference>
<dbReference type="EMBL" id="FMYV01000004">
    <property type="protein sequence ID" value="SDC51079.1"/>
    <property type="molecule type" value="Genomic_DNA"/>
</dbReference>
<organism evidence="10 11">
    <name type="scientific">Geotoga petraea</name>
    <dbReference type="NCBI Taxonomy" id="28234"/>
    <lineage>
        <taxon>Bacteria</taxon>
        <taxon>Thermotogati</taxon>
        <taxon>Thermotogota</taxon>
        <taxon>Thermotogae</taxon>
        <taxon>Petrotogales</taxon>
        <taxon>Petrotogaceae</taxon>
        <taxon>Geotoga</taxon>
    </lineage>
</organism>
<dbReference type="GO" id="GO:0030170">
    <property type="term" value="F:pyridoxal phosphate binding"/>
    <property type="evidence" value="ECO:0007669"/>
    <property type="project" value="UniProtKB-UniRule"/>
</dbReference>
<comment type="catalytic activity">
    <reaction evidence="6 8">
        <text>(sulfur carrier)-H + L-cysteine = (sulfur carrier)-SH + L-alanine</text>
        <dbReference type="Rhea" id="RHEA:43892"/>
        <dbReference type="Rhea" id="RHEA-COMP:14737"/>
        <dbReference type="Rhea" id="RHEA-COMP:14739"/>
        <dbReference type="ChEBI" id="CHEBI:29917"/>
        <dbReference type="ChEBI" id="CHEBI:35235"/>
        <dbReference type="ChEBI" id="CHEBI:57972"/>
        <dbReference type="ChEBI" id="CHEBI:64428"/>
        <dbReference type="EC" id="2.8.1.7"/>
    </reaction>
</comment>
<evidence type="ECO:0000256" key="4">
    <source>
        <dbReference type="ARBA" id="ARBA00022679"/>
    </source>
</evidence>
<evidence type="ECO:0000313" key="11">
    <source>
        <dbReference type="Proteomes" id="UP000199322"/>
    </source>
</evidence>
<sequence length="409" mass="45964">MRLSQKYNIAFPALDRKIGDNNIIYFDSAATSLVPKRVADAVYNFDTKNKANVHRSSHLLGNESTEIMESTRETVKDFINANSTDEVIFTSGTTMSINTLANSFLNSELINDEQEILLTSVEHHANLVPWQQVTKNRNINLKFYEPKNGIIIIDELVELIDDKTKLVSITGQSNVTGQEIDITNLIKKIKEKNPNTFIHLDIAQLITHKKINAKDLGVDFLSFSAHKMFGPTGVGILWGRKDLLEAMPPFITGGEMIDQVSLEKTTFNILPFKFEAGTPNISSFTGFKEAINIIEEIGQENISKYIKELTDYALKEMRKVEGIEIYGPKNESHNSLISFNLGKIHPHDIAHMLNDLGGIGIRSGHHCAQPLMKQLGIRSSCRISFSIYNDIAEIDKFIKTLKKIKGWLS</sequence>
<dbReference type="InterPro" id="IPR000192">
    <property type="entry name" value="Aminotrans_V_dom"/>
</dbReference>
<evidence type="ECO:0000256" key="3">
    <source>
        <dbReference type="ARBA" id="ARBA00012239"/>
    </source>
</evidence>
<evidence type="ECO:0000256" key="2">
    <source>
        <dbReference type="ARBA" id="ARBA00010447"/>
    </source>
</evidence>
<name>A0A1G6M6G6_9BACT</name>
<comment type="cofactor">
    <cofactor evidence="1 7">
        <name>pyridoxal 5'-phosphate</name>
        <dbReference type="ChEBI" id="CHEBI:597326"/>
    </cofactor>
</comment>